<organism evidence="1 2">
    <name type="scientific">Arctium lappa</name>
    <name type="common">Greater burdock</name>
    <name type="synonym">Lappa major</name>
    <dbReference type="NCBI Taxonomy" id="4217"/>
    <lineage>
        <taxon>Eukaryota</taxon>
        <taxon>Viridiplantae</taxon>
        <taxon>Streptophyta</taxon>
        <taxon>Embryophyta</taxon>
        <taxon>Tracheophyta</taxon>
        <taxon>Spermatophyta</taxon>
        <taxon>Magnoliopsida</taxon>
        <taxon>eudicotyledons</taxon>
        <taxon>Gunneridae</taxon>
        <taxon>Pentapetalae</taxon>
        <taxon>asterids</taxon>
        <taxon>campanulids</taxon>
        <taxon>Asterales</taxon>
        <taxon>Asteraceae</taxon>
        <taxon>Carduoideae</taxon>
        <taxon>Cardueae</taxon>
        <taxon>Arctiinae</taxon>
        <taxon>Arctium</taxon>
    </lineage>
</organism>
<evidence type="ECO:0000313" key="2">
    <source>
        <dbReference type="Proteomes" id="UP001055879"/>
    </source>
</evidence>
<comment type="caution">
    <text evidence="1">The sequence shown here is derived from an EMBL/GenBank/DDBJ whole genome shotgun (WGS) entry which is preliminary data.</text>
</comment>
<accession>A0ACB9FG45</accession>
<dbReference type="EMBL" id="CM042047">
    <property type="protein sequence ID" value="KAI3770074.1"/>
    <property type="molecule type" value="Genomic_DNA"/>
</dbReference>
<gene>
    <name evidence="1" type="ORF">L6452_01195</name>
</gene>
<dbReference type="Proteomes" id="UP001055879">
    <property type="component" value="Linkage Group LG01"/>
</dbReference>
<keyword evidence="2" id="KW-1185">Reference proteome</keyword>
<protein>
    <submittedName>
        <fullName evidence="1">Uncharacterized protein</fullName>
    </submittedName>
</protein>
<sequence>MASRRLLSSVLCSSRSPSTHSVRSRLRPRDDDKALSEVITHAFHRGKDEETEKKCGKDRPTSGRVTESEKLRR</sequence>
<evidence type="ECO:0000313" key="1">
    <source>
        <dbReference type="EMBL" id="KAI3770074.1"/>
    </source>
</evidence>
<reference evidence="1 2" key="2">
    <citation type="journal article" date="2022" name="Mol. Ecol. Resour.">
        <title>The genomes of chicory, endive, great burdock and yacon provide insights into Asteraceae paleo-polyploidization history and plant inulin production.</title>
        <authorList>
            <person name="Fan W."/>
            <person name="Wang S."/>
            <person name="Wang H."/>
            <person name="Wang A."/>
            <person name="Jiang F."/>
            <person name="Liu H."/>
            <person name="Zhao H."/>
            <person name="Xu D."/>
            <person name="Zhang Y."/>
        </authorList>
    </citation>
    <scope>NUCLEOTIDE SEQUENCE [LARGE SCALE GENOMIC DNA]</scope>
    <source>
        <strain evidence="2">cv. Niubang</strain>
    </source>
</reference>
<reference evidence="2" key="1">
    <citation type="journal article" date="2022" name="Mol. Ecol. Resour.">
        <title>The genomes of chicory, endive, great burdock and yacon provide insights into Asteraceae palaeo-polyploidization history and plant inulin production.</title>
        <authorList>
            <person name="Fan W."/>
            <person name="Wang S."/>
            <person name="Wang H."/>
            <person name="Wang A."/>
            <person name="Jiang F."/>
            <person name="Liu H."/>
            <person name="Zhao H."/>
            <person name="Xu D."/>
            <person name="Zhang Y."/>
        </authorList>
    </citation>
    <scope>NUCLEOTIDE SEQUENCE [LARGE SCALE GENOMIC DNA]</scope>
    <source>
        <strain evidence="2">cv. Niubang</strain>
    </source>
</reference>
<proteinExistence type="predicted"/>
<name>A0ACB9FG45_ARCLA</name>